<dbReference type="Pfam" id="PF25302">
    <property type="entry name" value="NADase_transloc"/>
    <property type="match status" value="1"/>
</dbReference>
<name>C8X8V2_NAKMY</name>
<feature type="domain" description="NAD glycohydrolase translocation F5/8 type C" evidence="2">
    <location>
        <begin position="332"/>
        <end position="458"/>
    </location>
</feature>
<organism evidence="3 4">
    <name type="scientific">Nakamurella multipartita (strain ATCC 700099 / DSM 44233 / CIP 104796 / JCM 9543 / NBRC 105858 / Y-104)</name>
    <name type="common">Microsphaera multipartita</name>
    <dbReference type="NCBI Taxonomy" id="479431"/>
    <lineage>
        <taxon>Bacteria</taxon>
        <taxon>Bacillati</taxon>
        <taxon>Actinomycetota</taxon>
        <taxon>Actinomycetes</taxon>
        <taxon>Nakamurellales</taxon>
        <taxon>Nakamurellaceae</taxon>
        <taxon>Nakamurella</taxon>
    </lineage>
</organism>
<dbReference type="InParanoid" id="C8X8V2"/>
<protein>
    <recommendedName>
        <fullName evidence="2">NAD glycohydrolase translocation F5/8 type C domain-containing protein</fullName>
    </recommendedName>
</protein>
<feature type="transmembrane region" description="Helical" evidence="1">
    <location>
        <begin position="262"/>
        <end position="279"/>
    </location>
</feature>
<feature type="transmembrane region" description="Helical" evidence="1">
    <location>
        <begin position="143"/>
        <end position="167"/>
    </location>
</feature>
<feature type="transmembrane region" description="Helical" evidence="1">
    <location>
        <begin position="115"/>
        <end position="134"/>
    </location>
</feature>
<gene>
    <name evidence="3" type="ordered locus">Namu_4774</name>
</gene>
<keyword evidence="1" id="KW-0812">Transmembrane</keyword>
<dbReference type="eggNOG" id="ENOG5032YXE">
    <property type="taxonomic scope" value="Bacteria"/>
</dbReference>
<accession>C8X8V2</accession>
<dbReference type="EMBL" id="CP001737">
    <property type="protein sequence ID" value="ACV81050.1"/>
    <property type="molecule type" value="Genomic_DNA"/>
</dbReference>
<feature type="transmembrane region" description="Helical" evidence="1">
    <location>
        <begin position="211"/>
        <end position="230"/>
    </location>
</feature>
<reference evidence="4" key="1">
    <citation type="submission" date="2009-09" db="EMBL/GenBank/DDBJ databases">
        <title>The complete genome of Nakamurella multipartita DSM 44233.</title>
        <authorList>
            <consortium name="US DOE Joint Genome Institute (JGI-PGF)"/>
            <person name="Lucas S."/>
            <person name="Copeland A."/>
            <person name="Lapidus A."/>
            <person name="Glavina del Rio T."/>
            <person name="Dalin E."/>
            <person name="Tice H."/>
            <person name="Bruce D."/>
            <person name="Goodwin L."/>
            <person name="Pitluck S."/>
            <person name="Kyrpides N."/>
            <person name="Mavromatis K."/>
            <person name="Ivanova N."/>
            <person name="Ovchinnikova G."/>
            <person name="Sims D."/>
            <person name="Meincke L."/>
            <person name="Brettin T."/>
            <person name="Detter J.C."/>
            <person name="Han C."/>
            <person name="Larimer F."/>
            <person name="Land M."/>
            <person name="Hauser L."/>
            <person name="Markowitz V."/>
            <person name="Cheng J.-F."/>
            <person name="Hugenholtz P."/>
            <person name="Woyke T."/>
            <person name="Wu D."/>
            <person name="Klenk H.-P."/>
            <person name="Eisen J.A."/>
        </authorList>
    </citation>
    <scope>NUCLEOTIDE SEQUENCE [LARGE SCALE GENOMIC DNA]</scope>
    <source>
        <strain evidence="4">ATCC 700099 / DSM 44233 / CIP 104796 / JCM 9543 / NBRC 105858 / Y-104</strain>
    </source>
</reference>
<keyword evidence="1" id="KW-1133">Transmembrane helix</keyword>
<dbReference type="AlphaFoldDB" id="C8X8V2"/>
<dbReference type="InterPro" id="IPR057561">
    <property type="entry name" value="NADase_transloc"/>
</dbReference>
<keyword evidence="1" id="KW-0472">Membrane</keyword>
<proteinExistence type="predicted"/>
<keyword evidence="4" id="KW-1185">Reference proteome</keyword>
<feature type="transmembrane region" description="Helical" evidence="1">
    <location>
        <begin position="43"/>
        <end position="60"/>
    </location>
</feature>
<dbReference type="HOGENOM" id="CLU_589029_0_0_11"/>
<feature type="transmembrane region" description="Helical" evidence="1">
    <location>
        <begin position="72"/>
        <end position="95"/>
    </location>
</feature>
<dbReference type="Proteomes" id="UP000002218">
    <property type="component" value="Chromosome"/>
</dbReference>
<feature type="transmembrane region" description="Helical" evidence="1">
    <location>
        <begin position="179"/>
        <end position="199"/>
    </location>
</feature>
<evidence type="ECO:0000256" key="1">
    <source>
        <dbReference type="SAM" id="Phobius"/>
    </source>
</evidence>
<reference evidence="3 4" key="2">
    <citation type="journal article" date="2010" name="Stand. Genomic Sci.">
        <title>Complete genome sequence of Nakamurella multipartita type strain (Y-104).</title>
        <authorList>
            <person name="Tice H."/>
            <person name="Mayilraj S."/>
            <person name="Sims D."/>
            <person name="Lapidus A."/>
            <person name="Nolan M."/>
            <person name="Lucas S."/>
            <person name="Glavina Del Rio T."/>
            <person name="Copeland A."/>
            <person name="Cheng J.F."/>
            <person name="Meincke L."/>
            <person name="Bruce D."/>
            <person name="Goodwin L."/>
            <person name="Pitluck S."/>
            <person name="Ivanova N."/>
            <person name="Mavromatis K."/>
            <person name="Ovchinnikova G."/>
            <person name="Pati A."/>
            <person name="Chen A."/>
            <person name="Palaniappan K."/>
            <person name="Land M."/>
            <person name="Hauser L."/>
            <person name="Chang Y.J."/>
            <person name="Jeffries C.D."/>
            <person name="Detter J.C."/>
            <person name="Brettin T."/>
            <person name="Rohde M."/>
            <person name="Goker M."/>
            <person name="Bristow J."/>
            <person name="Eisen J.A."/>
            <person name="Markowitz V."/>
            <person name="Hugenholtz P."/>
            <person name="Kyrpides N.C."/>
            <person name="Klenk H.P."/>
            <person name="Chen F."/>
        </authorList>
    </citation>
    <scope>NUCLEOTIDE SEQUENCE [LARGE SCALE GENOMIC DNA]</scope>
    <source>
        <strain evidence="4">ATCC 700099 / DSM 44233 / CIP 104796 / JCM 9543 / NBRC 105858 / Y-104</strain>
    </source>
</reference>
<evidence type="ECO:0000259" key="2">
    <source>
        <dbReference type="Pfam" id="PF25302"/>
    </source>
</evidence>
<dbReference type="STRING" id="479431.Namu_4774"/>
<dbReference type="RefSeq" id="WP_015749861.1">
    <property type="nucleotide sequence ID" value="NC_013235.1"/>
</dbReference>
<dbReference type="InterPro" id="IPR008979">
    <property type="entry name" value="Galactose-bd-like_sf"/>
</dbReference>
<evidence type="ECO:0000313" key="4">
    <source>
        <dbReference type="Proteomes" id="UP000002218"/>
    </source>
</evidence>
<evidence type="ECO:0000313" key="3">
    <source>
        <dbReference type="EMBL" id="ACV81050.1"/>
    </source>
</evidence>
<dbReference type="SUPFAM" id="SSF49785">
    <property type="entry name" value="Galactose-binding domain-like"/>
    <property type="match status" value="1"/>
</dbReference>
<dbReference type="NCBIfam" id="NF047619">
    <property type="entry name" value="NADase_discoid"/>
    <property type="match status" value="1"/>
</dbReference>
<sequence>MNLIVALFARFVVPAFVVPCACVSVWLTPQADRDPRVETLQSWRAWLGYLALVAVLLAGQDQVDVSSLLNSAVLAPFYKFVIAVPCFAVAVVLLIVKSGPGHRSAVAVAAARPWLTVLAVLITPFALIAFGSLIGDAPGRQNWVLLLMIFASLPLWPAAVWAVILGVRYSFRAADVHPFLPAFVGLAVAAVTVVEGVAGTSTATTSMDTRLALLSLGGGLVFAGLCVYELSCLRRDGIGFHSRPTFLHIHQVVNWPAAARAFAPWLVLTTALGFALVGIGSTSQRGPMVAASPITSSTGGAPSASADAGPAVLIPIVAAQASAVAPDGTDDAGNTVSYPAANVADGVLETAWRATGDATGQRILLTFSGPVRVTAVGIVPGYAKVDAASGVDRFAQNRRVVGVDWVGANGTSVHQDLADSPDMQMQSVDVVTDSLTVVITATSAPGERDFTAISEIQVLGHPGG</sequence>
<dbReference type="KEGG" id="nml:Namu_4774"/>
<dbReference type="OrthoDB" id="3712014at2"/>